<evidence type="ECO:0000256" key="1">
    <source>
        <dbReference type="SAM" id="MobiDB-lite"/>
    </source>
</evidence>
<feature type="signal peptide" evidence="2">
    <location>
        <begin position="1"/>
        <end position="28"/>
    </location>
</feature>
<dbReference type="PANTHER" id="PTHR10504">
    <property type="entry name" value="BACTERICIDAL PERMEABILITY-INCREASING BPI PROTEIN-RELATED"/>
    <property type="match status" value="1"/>
</dbReference>
<dbReference type="SUPFAM" id="SSF55394">
    <property type="entry name" value="Bactericidal permeability-increasing protein, BPI"/>
    <property type="match status" value="1"/>
</dbReference>
<reference evidence="6" key="1">
    <citation type="submission" date="2017-02" db="UniProtKB">
        <authorList>
            <consortium name="WormBaseParasite"/>
        </authorList>
    </citation>
    <scope>IDENTIFICATION</scope>
</reference>
<protein>
    <submittedName>
        <fullName evidence="6">BPI1 domain-containing protein</fullName>
    </submittedName>
</protein>
<dbReference type="AlphaFoldDB" id="A0A0N4VQX2"/>
<evidence type="ECO:0000313" key="5">
    <source>
        <dbReference type="Proteomes" id="UP000274131"/>
    </source>
</evidence>
<dbReference type="PANTHER" id="PTHR10504:SF144">
    <property type="entry name" value="BPI1 DOMAIN-CONTAINING PROTEIN"/>
    <property type="match status" value="1"/>
</dbReference>
<dbReference type="InterPro" id="IPR032942">
    <property type="entry name" value="BPI/LBP/Plunc"/>
</dbReference>
<dbReference type="InterPro" id="IPR017943">
    <property type="entry name" value="Bactericidal_perm-incr_a/b_dom"/>
</dbReference>
<evidence type="ECO:0000256" key="2">
    <source>
        <dbReference type="SAM" id="SignalP"/>
    </source>
</evidence>
<dbReference type="EMBL" id="UXUI01015289">
    <property type="protein sequence ID" value="VDD97817.1"/>
    <property type="molecule type" value="Genomic_DNA"/>
</dbReference>
<sequence>MCAKKLMSVDITLSVLLLLSAAFLTCHGQKELPTHLVLPKLIPLPVIRGRAQLRTVTSRVKAHGVMGYPADYVAAAPAMSYVPTRTVYRYTGNATANWVGEYNPLLSGGVRGAPGIRIRLNMRTFQWASSWARQMIDQQLPSLQIPDIHESITQFNGQVSVTNVHISKFRPPCNVAVYPAAPNRIMVAIDDFDIGVTGNLGGSVTVLLPIPLCGIIQADLYHVSVRVGVTLGRSPNGAPCIIVDACQVDIGYVDVCIINGGLVGTIINLLFRKDVANSVKSMVPGRICSEIPKVVAEKLNPKLQSIPQSIAFNDIASIAQNLLRSNVPAYCNSPYCLNRKEASATSTEDLKKIKDEKGTNETESETYDNPFASSDQTFSRGRAYTLRYVKAKNLKNKALTQFAHRRAARQAAPTVLKRNIQIQRQPYVKTPLIPVQ</sequence>
<keyword evidence="2" id="KW-0732">Signal</keyword>
<dbReference type="GO" id="GO:0005615">
    <property type="term" value="C:extracellular space"/>
    <property type="evidence" value="ECO:0007669"/>
    <property type="project" value="TreeGrafter"/>
</dbReference>
<proteinExistence type="predicted"/>
<name>A0A0N4VQX2_ENTVE</name>
<feature type="compositionally biased region" description="Basic and acidic residues" evidence="1">
    <location>
        <begin position="347"/>
        <end position="360"/>
    </location>
</feature>
<keyword evidence="5" id="KW-1185">Reference proteome</keyword>
<dbReference type="OrthoDB" id="5858277at2759"/>
<dbReference type="Pfam" id="PF01273">
    <property type="entry name" value="LBP_BPI_CETP"/>
    <property type="match status" value="1"/>
</dbReference>
<gene>
    <name evidence="4" type="ORF">EVEC_LOCUS12568</name>
</gene>
<dbReference type="SMART" id="SM00328">
    <property type="entry name" value="BPI1"/>
    <property type="match status" value="1"/>
</dbReference>
<dbReference type="Proteomes" id="UP000274131">
    <property type="component" value="Unassembled WGS sequence"/>
</dbReference>
<accession>A0A0N4VQX2</accession>
<dbReference type="STRING" id="51028.A0A0N4VQX2"/>
<dbReference type="Gene3D" id="3.15.10.10">
    <property type="entry name" value="Bactericidal permeability-increasing protein, domain 1"/>
    <property type="match status" value="1"/>
</dbReference>
<dbReference type="WBParaSite" id="EVEC_0001342901-mRNA-1">
    <property type="protein sequence ID" value="EVEC_0001342901-mRNA-1"/>
    <property type="gene ID" value="EVEC_0001342901"/>
</dbReference>
<feature type="chain" id="PRO_5043123155" evidence="2">
    <location>
        <begin position="29"/>
        <end position="436"/>
    </location>
</feature>
<evidence type="ECO:0000259" key="3">
    <source>
        <dbReference type="SMART" id="SM00328"/>
    </source>
</evidence>
<dbReference type="GO" id="GO:0008289">
    <property type="term" value="F:lipid binding"/>
    <property type="evidence" value="ECO:0007669"/>
    <property type="project" value="InterPro"/>
</dbReference>
<dbReference type="InterPro" id="IPR017942">
    <property type="entry name" value="Lipid-bd_serum_glycop_N"/>
</dbReference>
<feature type="region of interest" description="Disordered" evidence="1">
    <location>
        <begin position="347"/>
        <end position="374"/>
    </location>
</feature>
<evidence type="ECO:0000313" key="4">
    <source>
        <dbReference type="EMBL" id="VDD97817.1"/>
    </source>
</evidence>
<organism evidence="6">
    <name type="scientific">Enterobius vermicularis</name>
    <name type="common">Human pinworm</name>
    <dbReference type="NCBI Taxonomy" id="51028"/>
    <lineage>
        <taxon>Eukaryota</taxon>
        <taxon>Metazoa</taxon>
        <taxon>Ecdysozoa</taxon>
        <taxon>Nematoda</taxon>
        <taxon>Chromadorea</taxon>
        <taxon>Rhabditida</taxon>
        <taxon>Spirurina</taxon>
        <taxon>Oxyuridomorpha</taxon>
        <taxon>Oxyuroidea</taxon>
        <taxon>Oxyuridae</taxon>
        <taxon>Enterobius</taxon>
    </lineage>
</organism>
<evidence type="ECO:0000313" key="6">
    <source>
        <dbReference type="WBParaSite" id="EVEC_0001342901-mRNA-1"/>
    </source>
</evidence>
<feature type="domain" description="Lipid-binding serum glycoprotein N-terminal" evidence="3">
    <location>
        <begin position="119"/>
        <end position="346"/>
    </location>
</feature>
<reference evidence="4 5" key="2">
    <citation type="submission" date="2018-10" db="EMBL/GenBank/DDBJ databases">
        <authorList>
            <consortium name="Pathogen Informatics"/>
        </authorList>
    </citation>
    <scope>NUCLEOTIDE SEQUENCE [LARGE SCALE GENOMIC DNA]</scope>
</reference>